<keyword evidence="4" id="KW-1185">Reference proteome</keyword>
<feature type="chain" id="PRO_5013030051" description="Uromodulin" evidence="2">
    <location>
        <begin position="24"/>
        <end position="240"/>
    </location>
</feature>
<dbReference type="AlphaFoldDB" id="A0A210PRY5"/>
<organism evidence="3 4">
    <name type="scientific">Mizuhopecten yessoensis</name>
    <name type="common">Japanese scallop</name>
    <name type="synonym">Patinopecten yessoensis</name>
    <dbReference type="NCBI Taxonomy" id="6573"/>
    <lineage>
        <taxon>Eukaryota</taxon>
        <taxon>Metazoa</taxon>
        <taxon>Spiralia</taxon>
        <taxon>Lophotrochozoa</taxon>
        <taxon>Mollusca</taxon>
        <taxon>Bivalvia</taxon>
        <taxon>Autobranchia</taxon>
        <taxon>Pteriomorphia</taxon>
        <taxon>Pectinida</taxon>
        <taxon>Pectinoidea</taxon>
        <taxon>Pectinidae</taxon>
        <taxon>Mizuhopecten</taxon>
    </lineage>
</organism>
<evidence type="ECO:0008006" key="5">
    <source>
        <dbReference type="Google" id="ProtNLM"/>
    </source>
</evidence>
<dbReference type="OrthoDB" id="10043005at2759"/>
<sequence length="240" mass="26016">MAEQKYLMLVSLLILLITDHSKGAIDFCYHTDPCTESVPTLDVFGRSTNCPYYGRNGLCDSSLTEAWYRTDTPMVNTCPEQLNICGSEPTVSDGMVTSTACMKGFTGCCEEVYNIVLKNCSSFVAYCLQHTKGCAERYCFGDTGACPTTTTTTTTTTMTTTMTTMRSSPASVDDTGGLSTSAIFGIIFVAIFCVFVVPGVVLLLWHYRKAGKRLCPGSSEIPSNKVTSSQTFIMSSADVY</sequence>
<keyword evidence="1" id="KW-0472">Membrane</keyword>
<dbReference type="EMBL" id="NEDP02005537">
    <property type="protein sequence ID" value="OWF39214.1"/>
    <property type="molecule type" value="Genomic_DNA"/>
</dbReference>
<keyword evidence="2" id="KW-0732">Signal</keyword>
<dbReference type="STRING" id="6573.A0A210PRY5"/>
<dbReference type="Proteomes" id="UP000242188">
    <property type="component" value="Unassembled WGS sequence"/>
</dbReference>
<protein>
    <recommendedName>
        <fullName evidence="5">Uromodulin</fullName>
    </recommendedName>
</protein>
<feature type="signal peptide" evidence="2">
    <location>
        <begin position="1"/>
        <end position="23"/>
    </location>
</feature>
<reference evidence="3 4" key="1">
    <citation type="journal article" date="2017" name="Nat. Ecol. Evol.">
        <title>Scallop genome provides insights into evolution of bilaterian karyotype and development.</title>
        <authorList>
            <person name="Wang S."/>
            <person name="Zhang J."/>
            <person name="Jiao W."/>
            <person name="Li J."/>
            <person name="Xun X."/>
            <person name="Sun Y."/>
            <person name="Guo X."/>
            <person name="Huan P."/>
            <person name="Dong B."/>
            <person name="Zhang L."/>
            <person name="Hu X."/>
            <person name="Sun X."/>
            <person name="Wang J."/>
            <person name="Zhao C."/>
            <person name="Wang Y."/>
            <person name="Wang D."/>
            <person name="Huang X."/>
            <person name="Wang R."/>
            <person name="Lv J."/>
            <person name="Li Y."/>
            <person name="Zhang Z."/>
            <person name="Liu B."/>
            <person name="Lu W."/>
            <person name="Hui Y."/>
            <person name="Liang J."/>
            <person name="Zhou Z."/>
            <person name="Hou R."/>
            <person name="Li X."/>
            <person name="Liu Y."/>
            <person name="Li H."/>
            <person name="Ning X."/>
            <person name="Lin Y."/>
            <person name="Zhao L."/>
            <person name="Xing Q."/>
            <person name="Dou J."/>
            <person name="Li Y."/>
            <person name="Mao J."/>
            <person name="Guo H."/>
            <person name="Dou H."/>
            <person name="Li T."/>
            <person name="Mu C."/>
            <person name="Jiang W."/>
            <person name="Fu Q."/>
            <person name="Fu X."/>
            <person name="Miao Y."/>
            <person name="Liu J."/>
            <person name="Yu Q."/>
            <person name="Li R."/>
            <person name="Liao H."/>
            <person name="Li X."/>
            <person name="Kong Y."/>
            <person name="Jiang Z."/>
            <person name="Chourrout D."/>
            <person name="Li R."/>
            <person name="Bao Z."/>
        </authorList>
    </citation>
    <scope>NUCLEOTIDE SEQUENCE [LARGE SCALE GENOMIC DNA]</scope>
    <source>
        <strain evidence="3 4">PY_sf001</strain>
    </source>
</reference>
<proteinExistence type="predicted"/>
<accession>A0A210PRY5</accession>
<evidence type="ECO:0000256" key="1">
    <source>
        <dbReference type="SAM" id="Phobius"/>
    </source>
</evidence>
<comment type="caution">
    <text evidence="3">The sequence shown here is derived from an EMBL/GenBank/DDBJ whole genome shotgun (WGS) entry which is preliminary data.</text>
</comment>
<name>A0A210PRY5_MIZYE</name>
<evidence type="ECO:0000256" key="2">
    <source>
        <dbReference type="SAM" id="SignalP"/>
    </source>
</evidence>
<keyword evidence="1" id="KW-1133">Transmembrane helix</keyword>
<evidence type="ECO:0000313" key="4">
    <source>
        <dbReference type="Proteomes" id="UP000242188"/>
    </source>
</evidence>
<keyword evidence="1" id="KW-0812">Transmembrane</keyword>
<evidence type="ECO:0000313" key="3">
    <source>
        <dbReference type="EMBL" id="OWF39214.1"/>
    </source>
</evidence>
<feature type="transmembrane region" description="Helical" evidence="1">
    <location>
        <begin position="182"/>
        <end position="205"/>
    </location>
</feature>
<gene>
    <name evidence="3" type="ORF">KP79_PYT20326</name>
</gene>